<evidence type="ECO:0000313" key="3">
    <source>
        <dbReference type="Proteomes" id="UP000612808"/>
    </source>
</evidence>
<dbReference type="InterPro" id="IPR002938">
    <property type="entry name" value="FAD-bd"/>
</dbReference>
<dbReference type="GO" id="GO:0071949">
    <property type="term" value="F:FAD binding"/>
    <property type="evidence" value="ECO:0007669"/>
    <property type="project" value="InterPro"/>
</dbReference>
<comment type="caution">
    <text evidence="2">The sequence shown here is derived from an EMBL/GenBank/DDBJ whole genome shotgun (WGS) entry which is preliminary data.</text>
</comment>
<dbReference type="Proteomes" id="UP000612808">
    <property type="component" value="Unassembled WGS sequence"/>
</dbReference>
<evidence type="ECO:0000313" key="2">
    <source>
        <dbReference type="EMBL" id="GID12223.1"/>
    </source>
</evidence>
<evidence type="ECO:0000259" key="1">
    <source>
        <dbReference type="Pfam" id="PF01494"/>
    </source>
</evidence>
<dbReference type="Gene3D" id="3.50.50.60">
    <property type="entry name" value="FAD/NAD(P)-binding domain"/>
    <property type="match status" value="1"/>
</dbReference>
<dbReference type="PANTHER" id="PTHR46865">
    <property type="entry name" value="OXIDOREDUCTASE-RELATED"/>
    <property type="match status" value="1"/>
</dbReference>
<name>A0A8J3JA42_9ACTN</name>
<dbReference type="InterPro" id="IPR051704">
    <property type="entry name" value="FAD_aromatic-hydroxylase"/>
</dbReference>
<dbReference type="Gene3D" id="3.30.9.10">
    <property type="entry name" value="D-Amino Acid Oxidase, subunit A, domain 2"/>
    <property type="match status" value="1"/>
</dbReference>
<dbReference type="AlphaFoldDB" id="A0A8J3JA42"/>
<dbReference type="EMBL" id="BOMB01000017">
    <property type="protein sequence ID" value="GID12223.1"/>
    <property type="molecule type" value="Genomic_DNA"/>
</dbReference>
<dbReference type="Pfam" id="PF01494">
    <property type="entry name" value="FAD_binding_3"/>
    <property type="match status" value="1"/>
</dbReference>
<dbReference type="PANTHER" id="PTHR46865:SF2">
    <property type="entry name" value="MONOOXYGENASE"/>
    <property type="match status" value="1"/>
</dbReference>
<protein>
    <submittedName>
        <fullName evidence="2">FAD-dependent oxidoreductase</fullName>
    </submittedName>
</protein>
<dbReference type="InterPro" id="IPR036188">
    <property type="entry name" value="FAD/NAD-bd_sf"/>
</dbReference>
<organism evidence="2 3">
    <name type="scientific">Actinocatenispora rupis</name>
    <dbReference type="NCBI Taxonomy" id="519421"/>
    <lineage>
        <taxon>Bacteria</taxon>
        <taxon>Bacillati</taxon>
        <taxon>Actinomycetota</taxon>
        <taxon>Actinomycetes</taxon>
        <taxon>Micromonosporales</taxon>
        <taxon>Micromonosporaceae</taxon>
        <taxon>Actinocatenispora</taxon>
    </lineage>
</organism>
<keyword evidence="3" id="KW-1185">Reference proteome</keyword>
<gene>
    <name evidence="2" type="ORF">Aru02nite_31120</name>
</gene>
<reference evidence="2" key="1">
    <citation type="submission" date="2021-01" db="EMBL/GenBank/DDBJ databases">
        <title>Whole genome shotgun sequence of Actinocatenispora rupis NBRC 107355.</title>
        <authorList>
            <person name="Komaki H."/>
            <person name="Tamura T."/>
        </authorList>
    </citation>
    <scope>NUCLEOTIDE SEQUENCE</scope>
    <source>
        <strain evidence="2">NBRC 107355</strain>
    </source>
</reference>
<proteinExistence type="predicted"/>
<feature type="domain" description="FAD-binding" evidence="1">
    <location>
        <begin position="269"/>
        <end position="334"/>
    </location>
</feature>
<dbReference type="SUPFAM" id="SSF51905">
    <property type="entry name" value="FAD/NAD(P)-binding domain"/>
    <property type="match status" value="1"/>
</dbReference>
<sequence>MSGASIAGPALAYWLNRYGFAVTVVEKAPAVRGGGYPIDVRGTAVEVIRRMGRYEQLRAAHLHMGRMTFLRDDGRRVTSVRLDRLGGAGGGDTELPRGALTELLYEAVRDDVDLRFGDSIAELDDRAGGVGVRFASGDAAEYDVVLAADGLHSTTRRLVFGPEERFHRYLGHCFAGFEMPNRLGLDREGVISTAPGRTAVLYAAGNPDRVHAFLSFGRAEPPYGAFADPAAQRELVASVFAGGGWEVPRMIAAMRTADDLFFDVVSQIRMPAWSRGRVALVGDAAYAPSFLSGQGSSIALVGAYLLAGELAATSDHRAAFAAYEQRMRPFAEANQALADGGGVAVAPATRRGVWLRHQTMRAAPLLARLGGLGGRVTRVKSALVLPGYAADGAVRSG</sequence>
<accession>A0A8J3JA42</accession>